<keyword evidence="3" id="KW-1185">Reference proteome</keyword>
<feature type="transmembrane region" description="Helical" evidence="1">
    <location>
        <begin position="50"/>
        <end position="71"/>
    </location>
</feature>
<protein>
    <submittedName>
        <fullName evidence="2">Uncharacterized protein</fullName>
    </submittedName>
</protein>
<sequence length="77" mass="8739">MCLDRWALIINWISDPLPSLTSHLPTGIPDLHRGQVLGILHNLLASPYSHMLLCIYFAGTLIWCLLSRFGVWLPPEM</sequence>
<accession>A0A540L5K8</accession>
<comment type="caution">
    <text evidence="2">The sequence shown here is derived from an EMBL/GenBank/DDBJ whole genome shotgun (WGS) entry which is preliminary data.</text>
</comment>
<dbReference type="AlphaFoldDB" id="A0A540L5K8"/>
<dbReference type="EMBL" id="VIEB01000753">
    <property type="protein sequence ID" value="TQD81771.1"/>
    <property type="molecule type" value="Genomic_DNA"/>
</dbReference>
<gene>
    <name evidence="2" type="ORF">C1H46_032705</name>
</gene>
<dbReference type="Proteomes" id="UP000315295">
    <property type="component" value="Unassembled WGS sequence"/>
</dbReference>
<evidence type="ECO:0000256" key="1">
    <source>
        <dbReference type="SAM" id="Phobius"/>
    </source>
</evidence>
<proteinExistence type="predicted"/>
<organism evidence="2 3">
    <name type="scientific">Malus baccata</name>
    <name type="common">Siberian crab apple</name>
    <name type="synonym">Pyrus baccata</name>
    <dbReference type="NCBI Taxonomy" id="106549"/>
    <lineage>
        <taxon>Eukaryota</taxon>
        <taxon>Viridiplantae</taxon>
        <taxon>Streptophyta</taxon>
        <taxon>Embryophyta</taxon>
        <taxon>Tracheophyta</taxon>
        <taxon>Spermatophyta</taxon>
        <taxon>Magnoliopsida</taxon>
        <taxon>eudicotyledons</taxon>
        <taxon>Gunneridae</taxon>
        <taxon>Pentapetalae</taxon>
        <taxon>rosids</taxon>
        <taxon>fabids</taxon>
        <taxon>Rosales</taxon>
        <taxon>Rosaceae</taxon>
        <taxon>Amygdaloideae</taxon>
        <taxon>Maleae</taxon>
        <taxon>Malus</taxon>
    </lineage>
</organism>
<reference evidence="2 3" key="1">
    <citation type="journal article" date="2019" name="G3 (Bethesda)">
        <title>Sequencing of a Wild Apple (Malus baccata) Genome Unravels the Differences Between Cultivated and Wild Apple Species Regarding Disease Resistance and Cold Tolerance.</title>
        <authorList>
            <person name="Chen X."/>
        </authorList>
    </citation>
    <scope>NUCLEOTIDE SEQUENCE [LARGE SCALE GENOMIC DNA]</scope>
    <source>
        <strain evidence="3">cv. Shandingzi</strain>
        <tissue evidence="2">Leaves</tissue>
    </source>
</reference>
<keyword evidence="1" id="KW-0472">Membrane</keyword>
<evidence type="ECO:0000313" key="2">
    <source>
        <dbReference type="EMBL" id="TQD81771.1"/>
    </source>
</evidence>
<keyword evidence="1" id="KW-1133">Transmembrane helix</keyword>
<name>A0A540L5K8_MALBA</name>
<keyword evidence="1" id="KW-0812">Transmembrane</keyword>
<evidence type="ECO:0000313" key="3">
    <source>
        <dbReference type="Proteomes" id="UP000315295"/>
    </source>
</evidence>